<dbReference type="CDD" id="cd06558">
    <property type="entry name" value="crotonase-like"/>
    <property type="match status" value="1"/>
</dbReference>
<name>A0A402ANI2_9CHLR</name>
<dbReference type="Gene3D" id="1.10.12.10">
    <property type="entry name" value="Lyase 2-enoyl-coa Hydratase, Chain A, domain 2"/>
    <property type="match status" value="1"/>
</dbReference>
<dbReference type="OrthoDB" id="9777977at2"/>
<dbReference type="InterPro" id="IPR014748">
    <property type="entry name" value="Enoyl-CoA_hydra_C"/>
</dbReference>
<evidence type="ECO:0000313" key="2">
    <source>
        <dbReference type="EMBL" id="GCE20530.1"/>
    </source>
</evidence>
<dbReference type="PANTHER" id="PTHR43459">
    <property type="entry name" value="ENOYL-COA HYDRATASE"/>
    <property type="match status" value="1"/>
</dbReference>
<dbReference type="InterPro" id="IPR001753">
    <property type="entry name" value="Enoyl-CoA_hydra/iso"/>
</dbReference>
<dbReference type="RefSeq" id="WP_126552197.1">
    <property type="nucleotide sequence ID" value="NZ_BIFS01000001.1"/>
</dbReference>
<dbReference type="AlphaFoldDB" id="A0A402ANI2"/>
<dbReference type="Proteomes" id="UP000287188">
    <property type="component" value="Unassembled WGS sequence"/>
</dbReference>
<accession>A0A402ANI2</accession>
<comment type="caution">
    <text evidence="2">The sequence shown here is derived from an EMBL/GenBank/DDBJ whole genome shotgun (WGS) entry which is preliminary data.</text>
</comment>
<keyword evidence="3" id="KW-1185">Reference proteome</keyword>
<reference evidence="3" key="1">
    <citation type="submission" date="2018-12" db="EMBL/GenBank/DDBJ databases">
        <title>Tengunoibacter tsumagoiensis gen. nov., sp. nov., Dictyobacter kobayashii sp. nov., D. alpinus sp. nov., and D. joshuensis sp. nov. and description of Dictyobacteraceae fam. nov. within the order Ktedonobacterales isolated from Tengu-no-mugimeshi.</title>
        <authorList>
            <person name="Wang C.M."/>
            <person name="Zheng Y."/>
            <person name="Sakai Y."/>
            <person name="Toyoda A."/>
            <person name="Minakuchi Y."/>
            <person name="Abe K."/>
            <person name="Yokota A."/>
            <person name="Yabe S."/>
        </authorList>
    </citation>
    <scope>NUCLEOTIDE SEQUENCE [LARGE SCALE GENOMIC DNA]</scope>
    <source>
        <strain evidence="3">Uno11</strain>
    </source>
</reference>
<dbReference type="EMBL" id="BIFS01000001">
    <property type="protein sequence ID" value="GCE20530.1"/>
    <property type="molecule type" value="Genomic_DNA"/>
</dbReference>
<dbReference type="Gene3D" id="3.90.226.10">
    <property type="entry name" value="2-enoyl-CoA Hydratase, Chain A, domain 1"/>
    <property type="match status" value="1"/>
</dbReference>
<proteinExistence type="inferred from homology"/>
<protein>
    <submittedName>
        <fullName evidence="2">Enoyl-CoA hydratase</fullName>
    </submittedName>
</protein>
<dbReference type="PANTHER" id="PTHR43459:SF1">
    <property type="entry name" value="EG:BACN32G11.4 PROTEIN"/>
    <property type="match status" value="1"/>
</dbReference>
<organism evidence="2 3">
    <name type="scientific">Dictyobacter kobayashii</name>
    <dbReference type="NCBI Taxonomy" id="2014872"/>
    <lineage>
        <taxon>Bacteria</taxon>
        <taxon>Bacillati</taxon>
        <taxon>Chloroflexota</taxon>
        <taxon>Ktedonobacteria</taxon>
        <taxon>Ktedonobacterales</taxon>
        <taxon>Dictyobacteraceae</taxon>
        <taxon>Dictyobacter</taxon>
    </lineage>
</organism>
<gene>
    <name evidence="2" type="ORF">KDK_43300</name>
</gene>
<dbReference type="Pfam" id="PF00378">
    <property type="entry name" value="ECH_1"/>
    <property type="match status" value="1"/>
</dbReference>
<dbReference type="GO" id="GO:0003824">
    <property type="term" value="F:catalytic activity"/>
    <property type="evidence" value="ECO:0007669"/>
    <property type="project" value="UniProtKB-ARBA"/>
</dbReference>
<dbReference type="SUPFAM" id="SSF52096">
    <property type="entry name" value="ClpP/crotonase"/>
    <property type="match status" value="1"/>
</dbReference>
<dbReference type="InterPro" id="IPR029045">
    <property type="entry name" value="ClpP/crotonase-like_dom_sf"/>
</dbReference>
<sequence length="254" mass="28138">MVITQHQEAGLLTLTLNRPEALNAITTELLVELAHALEKAQDPAIRVVLLVGAGRAFSVGQDLKEVQVRTESFKDHLRHYNRVIKLLQQLEKPVLVAINGAAAGAGFSLTLACDLRLASENAFFTPAFSRIGLVPDSGMSYFLPRMIGWNKAFDLMTFSPRITAEEAFELGIVDRIFPAESFQNDVRVFAQQMAQGPTLAIGLTKQLLRRSASATLEEMLDYEAEMQDRAGQSQDHHEGIQAFLEKRPSRFTGN</sequence>
<evidence type="ECO:0000313" key="3">
    <source>
        <dbReference type="Proteomes" id="UP000287188"/>
    </source>
</evidence>
<evidence type="ECO:0000256" key="1">
    <source>
        <dbReference type="ARBA" id="ARBA00005254"/>
    </source>
</evidence>
<comment type="similarity">
    <text evidence="1">Belongs to the enoyl-CoA hydratase/isomerase family.</text>
</comment>